<feature type="transmembrane region" description="Helical" evidence="4">
    <location>
        <begin position="61"/>
        <end position="84"/>
    </location>
</feature>
<evidence type="ECO:0000256" key="2">
    <source>
        <dbReference type="ARBA" id="ARBA00023136"/>
    </source>
</evidence>
<keyword evidence="4" id="KW-0812">Transmembrane</keyword>
<feature type="compositionally biased region" description="Low complexity" evidence="3">
    <location>
        <begin position="27"/>
        <end position="50"/>
    </location>
</feature>
<evidence type="ECO:0000256" key="4">
    <source>
        <dbReference type="SAM" id="Phobius"/>
    </source>
</evidence>
<evidence type="ECO:0008006" key="7">
    <source>
        <dbReference type="Google" id="ProtNLM"/>
    </source>
</evidence>
<accession>A0ABM7IG10</accession>
<gene>
    <name evidence="5" type="ORF">MAUB_35650</name>
</gene>
<feature type="compositionally biased region" description="Basic and acidic residues" evidence="3">
    <location>
        <begin position="13"/>
        <end position="26"/>
    </location>
</feature>
<sequence length="236" mass="24572">MPEGAAGSLTPMPDERSEDSAEKATAKDAATAGAAADAEPDAKPANAAAPSDQVDRIFSPYGIASAALGVVAAVAVVVASWVWLGHRANDAERAHEAQAMKAAAEWAGLLINMTKDNVTVNVPKLHEGTVGQLNADFDATVAPFTQLVQKLQSQTSGQIESVALETLHHTPPEEQGKPPVQPELAAISSDTTTVLVIATSVSQNAGAKPQTVRWRLRLGVSDVGGKMLISRLESLR</sequence>
<evidence type="ECO:0000313" key="5">
    <source>
        <dbReference type="EMBL" id="BBX85692.1"/>
    </source>
</evidence>
<name>A0ABM7IG10_9MYCO</name>
<reference evidence="5 6" key="1">
    <citation type="journal article" date="2019" name="Emerg. Microbes Infect.">
        <title>Comprehensive subspecies identification of 175 nontuberculous mycobacteria species based on 7547 genomic profiles.</title>
        <authorList>
            <person name="Matsumoto Y."/>
            <person name="Kinjo T."/>
            <person name="Motooka D."/>
            <person name="Nabeya D."/>
            <person name="Jung N."/>
            <person name="Uechi K."/>
            <person name="Horii T."/>
            <person name="Iida T."/>
            <person name="Fujita J."/>
            <person name="Nakamura S."/>
        </authorList>
    </citation>
    <scope>NUCLEOTIDE SEQUENCE [LARGE SCALE GENOMIC DNA]</scope>
    <source>
        <strain evidence="5 6">JCM 15296</strain>
    </source>
</reference>
<proteinExistence type="predicted"/>
<dbReference type="PANTHER" id="PTHR37042">
    <property type="entry name" value="OUTER MEMBRANE PROTEIN RV1973"/>
    <property type="match status" value="1"/>
</dbReference>
<keyword evidence="6" id="KW-1185">Reference proteome</keyword>
<evidence type="ECO:0000313" key="6">
    <source>
        <dbReference type="Proteomes" id="UP000465609"/>
    </source>
</evidence>
<evidence type="ECO:0000256" key="1">
    <source>
        <dbReference type="ARBA" id="ARBA00004370"/>
    </source>
</evidence>
<keyword evidence="4" id="KW-1133">Transmembrane helix</keyword>
<dbReference type="PANTHER" id="PTHR37042:SF4">
    <property type="entry name" value="OUTER MEMBRANE PROTEIN RV1973"/>
    <property type="match status" value="1"/>
</dbReference>
<evidence type="ECO:0000256" key="3">
    <source>
        <dbReference type="SAM" id="MobiDB-lite"/>
    </source>
</evidence>
<dbReference type="Proteomes" id="UP000465609">
    <property type="component" value="Chromosome"/>
</dbReference>
<keyword evidence="2 4" id="KW-0472">Membrane</keyword>
<organism evidence="5 6">
    <name type="scientific">Mycolicibacterium aubagnense</name>
    <dbReference type="NCBI Taxonomy" id="319707"/>
    <lineage>
        <taxon>Bacteria</taxon>
        <taxon>Bacillati</taxon>
        <taxon>Actinomycetota</taxon>
        <taxon>Actinomycetes</taxon>
        <taxon>Mycobacteriales</taxon>
        <taxon>Mycobacteriaceae</taxon>
        <taxon>Mycolicibacterium</taxon>
    </lineage>
</organism>
<feature type="region of interest" description="Disordered" evidence="3">
    <location>
        <begin position="1"/>
        <end position="50"/>
    </location>
</feature>
<protein>
    <recommendedName>
        <fullName evidence="7">Mce associated membrane protein</fullName>
    </recommendedName>
</protein>
<comment type="subcellular location">
    <subcellularLocation>
        <location evidence="1">Membrane</location>
    </subcellularLocation>
</comment>
<dbReference type="EMBL" id="AP022577">
    <property type="protein sequence ID" value="BBX85692.1"/>
    <property type="molecule type" value="Genomic_DNA"/>
</dbReference>